<name>A0A1W6ZWZ3_9HYPH</name>
<evidence type="ECO:0000313" key="1">
    <source>
        <dbReference type="EMBL" id="ARQ01275.1"/>
    </source>
</evidence>
<gene>
    <name evidence="1" type="ORF">CAK95_20875</name>
</gene>
<reference evidence="1 2" key="1">
    <citation type="submission" date="2017-05" db="EMBL/GenBank/DDBJ databases">
        <title>Full genome sequence of Pseudorhodoplanes sinuspersici.</title>
        <authorList>
            <person name="Dastgheib S.M.M."/>
            <person name="Shavandi M."/>
            <person name="Tirandaz H."/>
        </authorList>
    </citation>
    <scope>NUCLEOTIDE SEQUENCE [LARGE SCALE GENOMIC DNA]</scope>
    <source>
        <strain evidence="1 2">RIPI110</strain>
    </source>
</reference>
<protein>
    <submittedName>
        <fullName evidence="1">Uncharacterized protein</fullName>
    </submittedName>
</protein>
<keyword evidence="2" id="KW-1185">Reference proteome</keyword>
<proteinExistence type="predicted"/>
<accession>A0A1W6ZWZ3</accession>
<dbReference type="Proteomes" id="UP000194137">
    <property type="component" value="Chromosome"/>
</dbReference>
<evidence type="ECO:0000313" key="2">
    <source>
        <dbReference type="Proteomes" id="UP000194137"/>
    </source>
</evidence>
<dbReference type="AlphaFoldDB" id="A0A1W6ZWZ3"/>
<organism evidence="1 2">
    <name type="scientific">Pseudorhodoplanes sinuspersici</name>
    <dbReference type="NCBI Taxonomy" id="1235591"/>
    <lineage>
        <taxon>Bacteria</taxon>
        <taxon>Pseudomonadati</taxon>
        <taxon>Pseudomonadota</taxon>
        <taxon>Alphaproteobacteria</taxon>
        <taxon>Hyphomicrobiales</taxon>
        <taxon>Pseudorhodoplanes</taxon>
    </lineage>
</organism>
<dbReference type="EMBL" id="CP021112">
    <property type="protein sequence ID" value="ARQ01275.1"/>
    <property type="molecule type" value="Genomic_DNA"/>
</dbReference>
<dbReference type="KEGG" id="psin:CAK95_20875"/>
<sequence>MRTLIVAITALATVSFATSALAQSQRRSVSEMMSEMKAKHGQTFNDCLNLATSRGFRLSGTSSDDDGQDMAVMMFIDGCIMGKQR</sequence>
<dbReference type="RefSeq" id="WP_086089669.1">
    <property type="nucleotide sequence ID" value="NZ_CP021112.1"/>
</dbReference>